<reference evidence="3 4" key="1">
    <citation type="submission" date="2015-03" db="EMBL/GenBank/DDBJ databases">
        <authorList>
            <person name="Hassan Y."/>
            <person name="Lepp D."/>
            <person name="Li X.-Z."/>
            <person name="Zhou T."/>
        </authorList>
    </citation>
    <scope>NUCLEOTIDE SEQUENCE [LARGE SCALE GENOMIC DNA]</scope>
    <source>
        <strain evidence="3 4">IPL18</strain>
    </source>
</reference>
<evidence type="ECO:0000313" key="3">
    <source>
        <dbReference type="EMBL" id="KKB08616.1"/>
    </source>
</evidence>
<dbReference type="PANTHER" id="PTHR38340">
    <property type="entry name" value="S-LAYER PROTEIN"/>
    <property type="match status" value="1"/>
</dbReference>
<dbReference type="EMBL" id="JZEY01000054">
    <property type="protein sequence ID" value="KKB08616.1"/>
    <property type="molecule type" value="Genomic_DNA"/>
</dbReference>
<name>A0A0F5FIF3_9HYPH</name>
<gene>
    <name evidence="3" type="ORF">VE26_00510</name>
</gene>
<dbReference type="PRINTS" id="PR00313">
    <property type="entry name" value="CABNDNGRPT"/>
</dbReference>
<dbReference type="GO" id="GO:0005509">
    <property type="term" value="F:calcium ion binding"/>
    <property type="evidence" value="ECO:0007669"/>
    <property type="project" value="InterPro"/>
</dbReference>
<dbReference type="STRING" id="429727.VE26_00510"/>
<dbReference type="RefSeq" id="WP_046103304.1">
    <property type="nucleotide sequence ID" value="NZ_JZEY01000054.1"/>
</dbReference>
<dbReference type="Proteomes" id="UP000033649">
    <property type="component" value="Unassembled WGS sequence"/>
</dbReference>
<dbReference type="PANTHER" id="PTHR38340:SF1">
    <property type="entry name" value="S-LAYER PROTEIN"/>
    <property type="match status" value="1"/>
</dbReference>
<dbReference type="InterPro" id="IPR050557">
    <property type="entry name" value="RTX_toxin/Mannuronan_C5-epim"/>
</dbReference>
<organism evidence="3 4">
    <name type="scientific">Devosia chinhatensis</name>
    <dbReference type="NCBI Taxonomy" id="429727"/>
    <lineage>
        <taxon>Bacteria</taxon>
        <taxon>Pseudomonadati</taxon>
        <taxon>Pseudomonadota</taxon>
        <taxon>Alphaproteobacteria</taxon>
        <taxon>Hyphomicrobiales</taxon>
        <taxon>Devosiaceae</taxon>
        <taxon>Devosia</taxon>
    </lineage>
</organism>
<protein>
    <submittedName>
        <fullName evidence="3">Uncharacterized protein</fullName>
    </submittedName>
</protein>
<evidence type="ECO:0000256" key="1">
    <source>
        <dbReference type="ARBA" id="ARBA00004613"/>
    </source>
</evidence>
<proteinExistence type="predicted"/>
<evidence type="ECO:0000313" key="4">
    <source>
        <dbReference type="Proteomes" id="UP000033649"/>
    </source>
</evidence>
<dbReference type="Gene3D" id="2.150.10.10">
    <property type="entry name" value="Serralysin-like metalloprotease, C-terminal"/>
    <property type="match status" value="4"/>
</dbReference>
<keyword evidence="4" id="KW-1185">Reference proteome</keyword>
<dbReference type="InterPro" id="IPR018511">
    <property type="entry name" value="Hemolysin-typ_Ca-bd_CS"/>
</dbReference>
<comment type="caution">
    <text evidence="3">The sequence shown here is derived from an EMBL/GenBank/DDBJ whole genome shotgun (WGS) entry which is preliminary data.</text>
</comment>
<dbReference type="OrthoDB" id="7953605at2"/>
<sequence>MIGKGKKQDLQSFGPSAMPETAAVKAAPALDASAIGIMPLEPRIMMDATLDLGLDAYFNAQLGSNATGALTDLLDMTSQLSDQFAAFSGLLTNQLSSALGSAADIFESAGANPYESKSGSAVDDAFAAIKSLGDAVADSILAGLSSDINAAMNAVVAQMKLEFRDATSSYFASLSTSQRDGVYSVIDAAVDQINLETLFSATSTFSSILASAEDQAISLSSTAGSAPSGAGPDFFNDAQRDALASQLRGTFIETIAGQIAGSVTTIDTTLSLTNVVSGGNTLVAFAQAGANVAVTVDFGQMLVDFASLFDSLGLSGDTVTNWAGMLADLGDTTFSFDLSAQTTNAGGGNFTTALTLANFDTSALSFGGAVNAAFLDDLNFTAGMFSAAVTAIDLAKFDIDFGGPVTLSFSTIDFGVHLNTGPGDFLNLMITEAGSANAVAFDTAAEYRFASIDFTAALDWGVDAIFSDLTDTIPSTFRVDGQFGLVGSSSTLTVAADAQVKAFDAGGTQIVPSAENQARLDAFTDTVLGMTRLDGSALMNALASAASGLDVLFDADIFNVDFPLLDGFNLSALSNVYQTIASLLLKPMEVDIGALGLTAGTDTAVNGRLMIEGIVADADTGRVFAEKGGEALAFTLNAVAGSLSHTYTISVNVPENGFASVRDYANALKAAIAAIDASELGAGKKLSAFLSIAEVRGDIEMRGAGLTGFSLGGAASTLALLGVAAANDTARSGTPLSGTSLTGLIDTGWMALFQFNLDLERTVTYADGSQEVVSYKTLTLSPEGGAWTAAGLVDQLNAFFNAAGITMSASLSGAGGIDFAVDDAAAASAYAKTGTSVTETAFSFAIAGAKASVATSVEVLQAYINQELGAVVPGAALDIDIQSGEVILRLPNIAFAVETAFEAALAANLGPLAELDVQAAFALAAKFSLGFAIGADLKGLYGAMGNADAKVSDFIFLENVSFAAEVSALAEDITGKGRLGIVEVELGGDGVNQIAVGGRLIAGLIGQDAEGDYSNRVTFANLMAQSNSAAGIASLIGTFDLVGTVDTGNGDAFALIELNAIRVGISGVNIGIENDAVRSLTASLHDVFKPTDWRLDIDSPVVGLIAGLGTNDFVDTLYNSLILVDQLLNGLAGDLAFLGADIPVLGISLLDAMNFAKDLAGELQAFKNNPNGGLSEISASLASAFGLGSNDLKLVWDGTNSVFYVSLGLSFLDAPLNYDFQLDLAELLGDMVGSDSAIANLLSVASSLGNVTGDGRIVLDASLGFDLTFGVDLSSVMGTNVGAVTTATALAAMSGISQLSYNTANSGHNGRDMLISLVRTGAGAPQYIDVKVELDSASTVGEAVALIHAGLASAGQANQIGIEIVGKDANGNPVRLMIDANNRALADFGMAGLVIESIGFVDVVVTPVDFAGASTLFGTVIAVEADVNGDAGTFTGAVLDSVDAAAAYKFGVIINGSNPIEIAVAAQAGRDAAGLVAALQAALASKLVSRADLGLGLPSNIKLDKLLSFGIDANNALTLSATNFAQTIGKDQIDLTLTGSLTGQTSTISVSDLGGSNLARALGFEAAAGSVATGTMEVQGKALEARLDDNGVSAFIVTRDIVVNGVQLGGTGIAFDFIAGVTDGLNMKLALGPLSVAVVDGRVLIGDGAGGDAYVRFGINDGADSYLSYGDADDGRVYFGAIGDMFTGTAPVGLSDLFTFDAKAALEIVLPLEDSLGLLQAVDDARIAISGDLFVANGSFANATGALVAIADPDLSVGDFLTVDIVLPSFSEMLENLNPWAIINDPILLTNGLDMILSSLDKTLRSVIRAMNLPIVGDAMTQGLTVFNDIAYAILNPIQEAANTPNPDGTMPTTIDLIERVVNGALKSLFGIEQDVIRAVLTEDMDNPSIVAEIFLDGFTIFQAALDVGFNLGIPGLHLDVGQNSALMFEIVADINIAFGIDKNGFFFLNDTDNAEIVIQALVKTSDDFTASASLGLVGMALTANQIQGHGFGGDIRGAVIGGRIEIDLFTSLGKTLDRALFDDEVSTYGRDNGYEKIVRLNELSTAKSASGEGTRMVSISGVFEVHVDMHLTTSVVNPVTGNPINELPSALADFVFDARYEIGGELEMQRLEFQDVGLYAGDFLAENVMPVLLQINEYISPIAAMVQFMKTTGIGDFTIYELIYQAVRYVNPAALFIFEAVDTVTSVINFIESLGPEATVYFGSFSLLSPASATGVVDTSSSKAMANLRPGSGATQSSSLEMSGAITNNKPGIGFNLLIFNDVSNVLNLITGNLADVELFEIDITLLDFTLNIDLAAAVKSAVSFLPGKVIDVLFGGFTASFYVHAGAGLTVGYDLYGIAQFLGNGNALDILDGMYLDANRPLLELDASFNVGIGINLGIIKAGLGLSGYFSLEISMNDPNDDGKLRFGELIWVIDKYSVLDLFEGEIKLGLDFNVYFKLDLFFFSVGGSWNWNIIDFSTSFGRDFTANPNFMDTSGGVTTLNMGATAGKQVGGNAVDGNDVIEFNGNRVYINGRDAGLVGGSTVLIYAGQGNNVIDVSGLSSSIAFQIVTGDGDDTIIVGNSSGIISTGAGNDQVLYGGVGSMMNFSAFGLMGFGAFFGGGLAPNAPATSLNAQAMPTSTAPTSNAAVRDRVPTTSNQDLLILSRGGATIDMSGSTANMIVVATALDIVGDRGERVELAEWVQAKYQGGTPNMAEVRQKIDRAMLTYTADSQTRADAGNSVIRTGTGNDIIFAGRGNDIITSEGGNNIIFGGAGDDRIEVRGSGNNWIEGGAGADLIIGSEGNDTIMGWGRYDATTTSAEYAAALPHLSVSERAAFAELVRTLLLDDGNDWIEGNGGDDILVGNGGGRNVLIGGDGDDVLLSGTGSDILAGGDIAIATANGTIIDRAPGFNPIGVFTITSVLGADGNDRLYGSNGNNILIGGGGEDWLEGVGGSNVLIGDFAEISLSGTATILSAKSLFIDASEQGNDIIQGGALADVVIGGGGQDLISGGNGRNVLIGDHAELTSTNLFEGVTRLVSLKGSEDDADTIYSGINTSIIVAGGSRQTYGDFISTGHLYGAPSTSAVQGNYIFADYGDLQGALRAPSIMTTVFDAGDDDVIQTGAGNDVIFGGAGNDTISSGDGDDIIFGDTGTYMLNHTGRQGVTLSTDHNALNNPLAGQTGNSATLFGNDVIAGGNGNNIVFGGGGADRISTGTGLDIILGDLGNVLLYKNAATGQADIEVVANEPISGDDTWNDEIIAGRGDDIVFGGGGSDIIAGGAAGIDEAGRLIAFGDFGRVTAAIAGMHSLAANETGRTLRYEAMALASLSTDRGGDDTIYGGGGLSFIFGGFGSDVIEGGNGDHWVFGDSGEIDNVGLGGTRQGQSIAFDQGGNDTIRLGNGRNVVVGGLGDDTITLGDGGNLVIGDNGQVRYGVNNDRIERLYAQGLATILGGKDIIDTGAGDDVVMGGQDDDRIDGGAGNDILVGDWAIVDFVNSSLTTQSPDHGGHDLIAGGEGNDIVIGGWGNDRISGGGDANVMVGDYASFTWRGRFDLHTIVLDAIESFGDDLIYSNYDPTFGSGMTADGNSISIGGRGNDTIEGGNANDLLFGDWGVFAFISASSQPGVAAFDRLMSAESNENWAFGHDRLNGGPGRDIIIGGDGNDIINGGTGQDLIAGDAAIYINYHNGWELLETRFPFDGGDDIIDGGPGLDIIISGFFNFGTPGAGDFLYGNTIEDFMMGTSGSILIHNGKVIKFNYLGLETKELISSNQLRASAGVLMRPSEIEPSALMPLASTFLAPTRPDADVYAFDPESEISRTDAPLVLQVDVVMREILLDQDMLGLIDIYRQGAISVDDLEQAIREAVLAMLADRYGQNVPTRVLEMLERYIDLLIEQIDQQGAASDEGAVQEDSSVAPTGGA</sequence>
<dbReference type="InterPro" id="IPR011049">
    <property type="entry name" value="Serralysin-like_metalloprot_C"/>
</dbReference>
<accession>A0A0F5FIF3</accession>
<evidence type="ECO:0000256" key="2">
    <source>
        <dbReference type="ARBA" id="ARBA00022525"/>
    </source>
</evidence>
<dbReference type="Gene3D" id="2.160.20.160">
    <property type="match status" value="1"/>
</dbReference>
<dbReference type="PATRIC" id="fig|429727.3.peg.116"/>
<dbReference type="GO" id="GO:0005576">
    <property type="term" value="C:extracellular region"/>
    <property type="evidence" value="ECO:0007669"/>
    <property type="project" value="UniProtKB-SubCell"/>
</dbReference>
<dbReference type="Pfam" id="PF00353">
    <property type="entry name" value="HemolysinCabind"/>
    <property type="match status" value="14"/>
</dbReference>
<comment type="subcellular location">
    <subcellularLocation>
        <location evidence="1">Secreted</location>
    </subcellularLocation>
</comment>
<keyword evidence="2" id="KW-0964">Secreted</keyword>
<dbReference type="InterPro" id="IPR001343">
    <property type="entry name" value="Hemolysn_Ca-bd"/>
</dbReference>
<dbReference type="SUPFAM" id="SSF51120">
    <property type="entry name" value="beta-Roll"/>
    <property type="match status" value="6"/>
</dbReference>
<dbReference type="PROSITE" id="PS00330">
    <property type="entry name" value="HEMOLYSIN_CALCIUM"/>
    <property type="match status" value="3"/>
</dbReference>